<organism evidence="1">
    <name type="scientific">uncultured virus</name>
    <dbReference type="NCBI Taxonomy" id="340016"/>
    <lineage>
        <taxon>Viruses</taxon>
        <taxon>environmental samples</taxon>
    </lineage>
</organism>
<dbReference type="SUPFAM" id="SSF49373">
    <property type="entry name" value="Invasin/intimin cell-adhesion fragments"/>
    <property type="match status" value="1"/>
</dbReference>
<dbReference type="InterPro" id="IPR008964">
    <property type="entry name" value="Invasin/intimin_cell_adhesion"/>
</dbReference>
<reference evidence="1" key="1">
    <citation type="submission" date="2016-10" db="EMBL/GenBank/DDBJ databases">
        <authorList>
            <person name="Varghese N."/>
        </authorList>
    </citation>
    <scope>NUCLEOTIDE SEQUENCE</scope>
</reference>
<sequence length="165" mass="17006">MADVHNEDMILSLNTALSSVREALDTTVKIEQAPSMSTSDRNSNVAIVKAAVTSAISVLQNCGSESFLGTASPDPQMVTFRVIGNNTVSAGSGTGTLIATADFMDHNGVSTATNEKVSATWFSSDVNIISVNSSTGVFTPLVPGNVTISARHSNGAISSVPMIVT</sequence>
<evidence type="ECO:0008006" key="2">
    <source>
        <dbReference type="Google" id="ProtNLM"/>
    </source>
</evidence>
<evidence type="ECO:0000313" key="1">
    <source>
        <dbReference type="EMBL" id="ASE99940.1"/>
    </source>
</evidence>
<protein>
    <recommendedName>
        <fullName evidence="2">BIG2 domain-containing protein</fullName>
    </recommendedName>
</protein>
<proteinExistence type="predicted"/>
<reference evidence="1" key="2">
    <citation type="journal article" date="2017" name="Nat. Commun.">
        <title>Single-virus genomics reveals hidden cosmopolitan and abundant viruses.</title>
        <authorList>
            <person name="Martinez-Hernandez F."/>
            <person name="Fornas O."/>
            <person name="Lluesma Gomez M."/>
            <person name="Bolduc B."/>
            <person name="de la Cruz Pena M.J."/>
            <person name="Martinez J.M."/>
            <person name="Anton J."/>
            <person name="Gasol J.M."/>
            <person name="Rosselli R."/>
            <person name="Rodriguez-Valera F."/>
            <person name="Sullivan M.B."/>
            <person name="Acinas S.G."/>
            <person name="Martinez-Garcia M."/>
        </authorList>
    </citation>
    <scope>NUCLEOTIDE SEQUENCE</scope>
</reference>
<dbReference type="EMBL" id="KY052807">
    <property type="protein sequence ID" value="ASE99940.1"/>
    <property type="molecule type" value="Genomic_DNA"/>
</dbReference>
<accession>A0A218MKZ2</accession>
<name>A0A218MKZ2_9VIRU</name>
<dbReference type="Gene3D" id="2.60.40.1080">
    <property type="match status" value="1"/>
</dbReference>